<dbReference type="GO" id="GO:0005737">
    <property type="term" value="C:cytoplasm"/>
    <property type="evidence" value="ECO:0007669"/>
    <property type="project" value="TreeGrafter"/>
</dbReference>
<gene>
    <name evidence="3" type="ORF">HBA54_11900</name>
</gene>
<dbReference type="PANTHER" id="PTHR13847:SF275">
    <property type="entry name" value="GAMMA-GLUTAMYLPUTRESCINE OXIDOREDUCTASE"/>
    <property type="match status" value="1"/>
</dbReference>
<name>A0A967EXN2_9PROT</name>
<dbReference type="AlphaFoldDB" id="A0A967EXN2"/>
<dbReference type="Proteomes" id="UP000761264">
    <property type="component" value="Unassembled WGS sequence"/>
</dbReference>
<organism evidence="3 4">
    <name type="scientific">Pelagibius litoralis</name>
    <dbReference type="NCBI Taxonomy" id="374515"/>
    <lineage>
        <taxon>Bacteria</taxon>
        <taxon>Pseudomonadati</taxon>
        <taxon>Pseudomonadota</taxon>
        <taxon>Alphaproteobacteria</taxon>
        <taxon>Rhodospirillales</taxon>
        <taxon>Rhodovibrionaceae</taxon>
        <taxon>Pelagibius</taxon>
    </lineage>
</organism>
<feature type="domain" description="FAD dependent oxidoreductase" evidence="2">
    <location>
        <begin position="31"/>
        <end position="382"/>
    </location>
</feature>
<keyword evidence="4" id="KW-1185">Reference proteome</keyword>
<dbReference type="Gene3D" id="3.50.50.60">
    <property type="entry name" value="FAD/NAD(P)-binding domain"/>
    <property type="match status" value="1"/>
</dbReference>
<dbReference type="Gene3D" id="3.30.9.10">
    <property type="entry name" value="D-Amino Acid Oxidase, subunit A, domain 2"/>
    <property type="match status" value="1"/>
</dbReference>
<comment type="caution">
    <text evidence="3">The sequence shown here is derived from an EMBL/GenBank/DDBJ whole genome shotgun (WGS) entry which is preliminary data.</text>
</comment>
<dbReference type="RefSeq" id="WP_167224752.1">
    <property type="nucleotide sequence ID" value="NZ_JAAQPH010000008.1"/>
</dbReference>
<evidence type="ECO:0000313" key="3">
    <source>
        <dbReference type="EMBL" id="NIA69295.1"/>
    </source>
</evidence>
<proteinExistence type="predicted"/>
<sequence>MNDVPTDRNLWRSTAGDLLEAPPLNDRVQADVVIVGGGFTGCSAALHLAEAGMTVRLLEAKTVGFGGSGRNAGLVNAGLWLEPEKVEAALGPALGGQLNEALAAGPDLVFSLIDRLGIDCEAVRNGTLHCAHSAAAVAGLRERLRQFKAQGAPVELLSAAETASRTGTSAFHGALLDRRAGSIQPLAYCRGLARAALSRGAVVHEETPALQVTREKDRWSVETPGGSVTAPALLVAVNAYGSPVAGVPAPAYAPLHYFQLASRPLSDNLRKSILPERQGCWDTATVMSSFRLDAAGRLLIGAVGSLESVGGAVHRAWAARKLAALFPALAGIGLEHAWFGRIAVTGDHMPKVVRLGERGVSVFGYSGRGIAPGTVFGKAVADYFAGGDETVLPGGLLPDYRESLAGAKQAYYELGAALTHAVGNR</sequence>
<dbReference type="GO" id="GO:0016491">
    <property type="term" value="F:oxidoreductase activity"/>
    <property type="evidence" value="ECO:0007669"/>
    <property type="project" value="UniProtKB-KW"/>
</dbReference>
<protein>
    <submittedName>
        <fullName evidence="3">FAD-binding oxidoreductase</fullName>
    </submittedName>
</protein>
<dbReference type="InterPro" id="IPR036188">
    <property type="entry name" value="FAD/NAD-bd_sf"/>
</dbReference>
<accession>A0A967EXN2</accession>
<dbReference type="Pfam" id="PF01266">
    <property type="entry name" value="DAO"/>
    <property type="match status" value="1"/>
</dbReference>
<dbReference type="InterPro" id="IPR006076">
    <property type="entry name" value="FAD-dep_OxRdtase"/>
</dbReference>
<dbReference type="SUPFAM" id="SSF51905">
    <property type="entry name" value="FAD/NAD(P)-binding domain"/>
    <property type="match status" value="1"/>
</dbReference>
<dbReference type="PANTHER" id="PTHR13847">
    <property type="entry name" value="SARCOSINE DEHYDROGENASE-RELATED"/>
    <property type="match status" value="1"/>
</dbReference>
<evidence type="ECO:0000313" key="4">
    <source>
        <dbReference type="Proteomes" id="UP000761264"/>
    </source>
</evidence>
<keyword evidence="1" id="KW-0560">Oxidoreductase</keyword>
<evidence type="ECO:0000256" key="1">
    <source>
        <dbReference type="ARBA" id="ARBA00023002"/>
    </source>
</evidence>
<reference evidence="3" key="1">
    <citation type="submission" date="2020-03" db="EMBL/GenBank/DDBJ databases">
        <title>Genome of Pelagibius litoralis DSM 21314T.</title>
        <authorList>
            <person name="Wang G."/>
        </authorList>
    </citation>
    <scope>NUCLEOTIDE SEQUENCE</scope>
    <source>
        <strain evidence="3">DSM 21314</strain>
    </source>
</reference>
<evidence type="ECO:0000259" key="2">
    <source>
        <dbReference type="Pfam" id="PF01266"/>
    </source>
</evidence>
<dbReference type="EMBL" id="JAAQPH010000008">
    <property type="protein sequence ID" value="NIA69295.1"/>
    <property type="molecule type" value="Genomic_DNA"/>
</dbReference>